<feature type="domain" description="KaiC-like" evidence="3">
    <location>
        <begin position="28"/>
        <end position="247"/>
    </location>
</feature>
<dbReference type="Pfam" id="PF06745">
    <property type="entry name" value="ATPase"/>
    <property type="match status" value="1"/>
</dbReference>
<dbReference type="Gene3D" id="3.40.50.300">
    <property type="entry name" value="P-loop containing nucleotide triphosphate hydrolases"/>
    <property type="match status" value="1"/>
</dbReference>
<keyword evidence="1" id="KW-0547">Nucleotide-binding</keyword>
<evidence type="ECO:0000256" key="2">
    <source>
        <dbReference type="ARBA" id="ARBA00022840"/>
    </source>
</evidence>
<dbReference type="STRING" id="1582439.NPIRD3C_1998"/>
<dbReference type="PATRIC" id="fig|1582439.9.peg.2065"/>
<proteinExistence type="predicted"/>
<sequence length="265" mass="29787">MKMASVFGSEGRKEEYTQEFAVEQKQTIQTGIAGFDDALGQGLPVGNLYLVSGQLGSSASLFVQQILYNNIISKQKVAYYTSTVPSQDIIQDMKFSNMDIQKFVDDGTWVFGRAVPSDKVEIVNAMPENPLEQKIDLGDTLANLMNHLNETISDGRNTVIHLGDLIRSYPISEIQNTILYIESFARKYGGVHFIILTEDVHEKVDIMGIKDSADSVFEFTANIREETIENILTIQKVRDMAPRKRIIRLSQRKSGLSTETIRRIS</sequence>
<dbReference type="InterPro" id="IPR014774">
    <property type="entry name" value="KaiC-like_dom"/>
</dbReference>
<keyword evidence="5" id="KW-1185">Reference proteome</keyword>
<protein>
    <recommendedName>
        <fullName evidence="3">KaiC-like domain-containing protein</fullName>
    </recommendedName>
</protein>
<dbReference type="HOGENOM" id="CLU_1048080_0_0_2"/>
<gene>
    <name evidence="4" type="ORF">NPIRD3C_1998</name>
</gene>
<reference evidence="5" key="1">
    <citation type="submission" date="2015-02" db="EMBL/GenBank/DDBJ databases">
        <title>Characterization of two novel Thaumarchaeota isolated from the Northern Adriatic Sea.</title>
        <authorList>
            <person name="Bayer B."/>
            <person name="Vojvoda J."/>
            <person name="Offre P."/>
            <person name="Srivastava A."/>
            <person name="Elisabeth N."/>
            <person name="Garcia J.A.L."/>
            <person name="Schleper C."/>
            <person name="Herndl G.J."/>
        </authorList>
    </citation>
    <scope>NUCLEOTIDE SEQUENCE [LARGE SCALE GENOMIC DNA]</scope>
    <source>
        <strain evidence="5">D3C</strain>
    </source>
</reference>
<evidence type="ECO:0000259" key="3">
    <source>
        <dbReference type="Pfam" id="PF06745"/>
    </source>
</evidence>
<organism evidence="4 5">
    <name type="scientific">Nitrosopumilus piranensis</name>
    <dbReference type="NCBI Taxonomy" id="1582439"/>
    <lineage>
        <taxon>Archaea</taxon>
        <taxon>Nitrososphaerota</taxon>
        <taxon>Nitrososphaeria</taxon>
        <taxon>Nitrosopumilales</taxon>
        <taxon>Nitrosopumilaceae</taxon>
        <taxon>Nitrosopumilus</taxon>
    </lineage>
</organism>
<dbReference type="AlphaFoldDB" id="A0A0C5BTX3"/>
<evidence type="ECO:0000313" key="4">
    <source>
        <dbReference type="EMBL" id="AJM93208.1"/>
    </source>
</evidence>
<dbReference type="KEGG" id="nid:NPIRD3C_1998"/>
<dbReference type="PANTHER" id="PTHR43637">
    <property type="entry name" value="UPF0273 PROTEIN TM_0370"/>
    <property type="match status" value="1"/>
</dbReference>
<evidence type="ECO:0000256" key="1">
    <source>
        <dbReference type="ARBA" id="ARBA00022741"/>
    </source>
</evidence>
<dbReference type="InterPro" id="IPR027417">
    <property type="entry name" value="P-loop_NTPase"/>
</dbReference>
<accession>A0A0C5BTX3</accession>
<reference evidence="4 5" key="2">
    <citation type="journal article" date="2016" name="ISME J.">
        <title>Physiological and genomic characterization of two novel marine thaumarchaeal strains indicates niche differentiation.</title>
        <authorList>
            <person name="Bayer B."/>
            <person name="Vojvoda J."/>
            <person name="Offre P."/>
            <person name="Alves R.J."/>
            <person name="Elisabeth N.H."/>
            <person name="Garcia J.A."/>
            <person name="Volland J.M."/>
            <person name="Srivastava A."/>
            <person name="Schleper C."/>
            <person name="Herndl G.J."/>
        </authorList>
    </citation>
    <scope>NUCLEOTIDE SEQUENCE [LARGE SCALE GENOMIC DNA]</scope>
    <source>
        <strain evidence="4 5">D3C</strain>
    </source>
</reference>
<dbReference type="Proteomes" id="UP000032027">
    <property type="component" value="Chromosome"/>
</dbReference>
<evidence type="ECO:0000313" key="5">
    <source>
        <dbReference type="Proteomes" id="UP000032027"/>
    </source>
</evidence>
<keyword evidence="2" id="KW-0067">ATP-binding</keyword>
<name>A0A0C5BTX3_9ARCH</name>
<dbReference type="GO" id="GO:0005524">
    <property type="term" value="F:ATP binding"/>
    <property type="evidence" value="ECO:0007669"/>
    <property type="project" value="UniProtKB-KW"/>
</dbReference>
<reference evidence="4 5" key="3">
    <citation type="journal article" date="2019" name="Int. J. Syst. Evol. Microbiol.">
        <title>Nitrosopumilus adriaticus sp. nov. and Nitrosopumilus piranensis sp. nov., two ammonia-oxidizing archaea from the Adriatic Sea and members of the class Nitrososphaeria.</title>
        <authorList>
            <person name="Bayer B."/>
            <person name="Vojvoda J."/>
            <person name="Reinthaler T."/>
            <person name="Reyes C."/>
            <person name="Pinto M."/>
            <person name="Herndl G.J."/>
        </authorList>
    </citation>
    <scope>NUCLEOTIDE SEQUENCE [LARGE SCALE GENOMIC DNA]</scope>
    <source>
        <strain evidence="4 5">D3C</strain>
    </source>
</reference>
<dbReference type="EMBL" id="CP010868">
    <property type="protein sequence ID" value="AJM93208.1"/>
    <property type="molecule type" value="Genomic_DNA"/>
</dbReference>
<dbReference type="SUPFAM" id="SSF52540">
    <property type="entry name" value="P-loop containing nucleoside triphosphate hydrolases"/>
    <property type="match status" value="1"/>
</dbReference>